<sequence length="219" mass="24217">MVIPNPGEPGPRAVRDKGVTQNYLVEAKAEKAPLPASVPQNPPFPDWTAQPLSDSQQRAVTSGLNKMKTGFRKHVQVTHRQPEKDNREMKSRENKQKLPPNADSKSRLQTALGLVFPDTKTFVRVFSPKEGRLSVGRGQALWKHDCKRKAECGADSLACCMERVKTKQKPQAEQISQLQEEAAFRSQSSLAPSDARGHSEKVLAGQAIRPHQNLTVLAP</sequence>
<dbReference type="EMBL" id="JAKZEL010000001">
    <property type="protein sequence ID" value="KAI4549878.1"/>
    <property type="molecule type" value="Genomic_DNA"/>
</dbReference>
<evidence type="ECO:0000313" key="3">
    <source>
        <dbReference type="Proteomes" id="UP001214576"/>
    </source>
</evidence>
<feature type="compositionally biased region" description="Polar residues" evidence="1">
    <location>
        <begin position="173"/>
        <end position="191"/>
    </location>
</feature>
<feature type="region of interest" description="Disordered" evidence="1">
    <location>
        <begin position="1"/>
        <end position="20"/>
    </location>
</feature>
<accession>A0AAD4UNR0</accession>
<name>A0AAD4UNR0_OVIAM</name>
<evidence type="ECO:0000313" key="2">
    <source>
        <dbReference type="EMBL" id="KAI4549878.1"/>
    </source>
</evidence>
<organism evidence="2 3">
    <name type="scientific">Ovis ammon polii</name>
    <dbReference type="NCBI Taxonomy" id="230172"/>
    <lineage>
        <taxon>Eukaryota</taxon>
        <taxon>Metazoa</taxon>
        <taxon>Chordata</taxon>
        <taxon>Craniata</taxon>
        <taxon>Vertebrata</taxon>
        <taxon>Euteleostomi</taxon>
        <taxon>Mammalia</taxon>
        <taxon>Eutheria</taxon>
        <taxon>Laurasiatheria</taxon>
        <taxon>Artiodactyla</taxon>
        <taxon>Ruminantia</taxon>
        <taxon>Pecora</taxon>
        <taxon>Bovidae</taxon>
        <taxon>Caprinae</taxon>
        <taxon>Ovis</taxon>
    </lineage>
</organism>
<keyword evidence="3" id="KW-1185">Reference proteome</keyword>
<gene>
    <name evidence="2" type="ORF">MG293_002208</name>
</gene>
<feature type="compositionally biased region" description="Basic and acidic residues" evidence="1">
    <location>
        <begin position="80"/>
        <end position="96"/>
    </location>
</feature>
<evidence type="ECO:0000256" key="1">
    <source>
        <dbReference type="SAM" id="MobiDB-lite"/>
    </source>
</evidence>
<proteinExistence type="predicted"/>
<feature type="region of interest" description="Disordered" evidence="1">
    <location>
        <begin position="173"/>
        <end position="205"/>
    </location>
</feature>
<feature type="compositionally biased region" description="Polar residues" evidence="1">
    <location>
        <begin position="50"/>
        <end position="64"/>
    </location>
</feature>
<comment type="caution">
    <text evidence="2">The sequence shown here is derived from an EMBL/GenBank/DDBJ whole genome shotgun (WGS) entry which is preliminary data.</text>
</comment>
<protein>
    <submittedName>
        <fullName evidence="2">Uncharacterized protein</fullName>
    </submittedName>
</protein>
<feature type="region of interest" description="Disordered" evidence="1">
    <location>
        <begin position="27"/>
        <end position="105"/>
    </location>
</feature>
<reference evidence="2" key="1">
    <citation type="submission" date="2022-03" db="EMBL/GenBank/DDBJ databases">
        <title>Genomic analyses of argali, domestic sheep and their hybrids provide insights into chromosomal evolution, heterosis and genetic basis of agronomic traits.</title>
        <authorList>
            <person name="Li M."/>
        </authorList>
    </citation>
    <scope>NUCLEOTIDE SEQUENCE</scope>
    <source>
        <strain evidence="2">CAU-MHL-2022a</strain>
        <tissue evidence="2">Skin</tissue>
    </source>
</reference>
<dbReference type="AlphaFoldDB" id="A0AAD4UNR0"/>
<dbReference type="Proteomes" id="UP001214576">
    <property type="component" value="Unassembled WGS sequence"/>
</dbReference>